<dbReference type="KEGG" id="rsu:NHU_04575"/>
<dbReference type="PATRIC" id="fig|35806.4.peg.4693"/>
<dbReference type="Proteomes" id="UP000064912">
    <property type="component" value="Plasmid Plasmid3"/>
</dbReference>
<proteinExistence type="predicted"/>
<dbReference type="Gene3D" id="3.40.50.2000">
    <property type="entry name" value="Glycogen Phosphorylase B"/>
    <property type="match status" value="1"/>
</dbReference>
<sequence length="387" mass="42584">MPSLLVISSAPAALLDGKPFLDRKFVEGMRFYTDLWDGPVNCLLRVRSGSFPFGRVYDPAELPFGIRFLPSDRIPGAPEVSGQDVVLCSGDNHDYLQLAALCRRSGQKLVFIIEYVPETRRQILFLDRSRSLPKKIRSLIWMLGQEIRRRRAFGLADGLQANGYPAFAAYEAINPNAMMYLDNRIGSDLLATGDEMAARRRRIGEGAPLRLVHSGRLERMKGSQDLIPIAARLAARGIDFELDIFGSGSLEAGLRRDIAAQGLSGRVRLNGVVDFETELVPFARQQADLYLSCHRQSDPSCTYLESMGCGLAVVGYANRMWAALCGASEAGWAVPLGRVEALADALAEAASDRPRLAACCDAARAFAGAHAFEHEFGRRIEHLRRLA</sequence>
<feature type="domain" description="Glycosyl transferase family 1" evidence="1">
    <location>
        <begin position="210"/>
        <end position="364"/>
    </location>
</feature>
<dbReference type="SUPFAM" id="SSF53756">
    <property type="entry name" value="UDP-Glycosyltransferase/glycogen phosphorylase"/>
    <property type="match status" value="1"/>
</dbReference>
<dbReference type="GO" id="GO:0016757">
    <property type="term" value="F:glycosyltransferase activity"/>
    <property type="evidence" value="ECO:0007669"/>
    <property type="project" value="InterPro"/>
</dbReference>
<keyword evidence="2" id="KW-0614">Plasmid</keyword>
<dbReference type="EMBL" id="AP014803">
    <property type="protein sequence ID" value="BAQ71688.1"/>
    <property type="molecule type" value="Genomic_DNA"/>
</dbReference>
<evidence type="ECO:0000259" key="1">
    <source>
        <dbReference type="Pfam" id="PF00534"/>
    </source>
</evidence>
<geneLocation type="plasmid" evidence="3">
    <name>Plasmid3 DNA</name>
</geneLocation>
<dbReference type="PANTHER" id="PTHR12526">
    <property type="entry name" value="GLYCOSYLTRANSFERASE"/>
    <property type="match status" value="1"/>
</dbReference>
<name>A0A0D6B9B3_RHOSU</name>
<dbReference type="Pfam" id="PF00534">
    <property type="entry name" value="Glycos_transf_1"/>
    <property type="match status" value="1"/>
</dbReference>
<reference evidence="2 3" key="1">
    <citation type="submission" date="2015-02" db="EMBL/GenBank/DDBJ databases">
        <title>Genome sequene of Rhodovulum sulfidophilum DSM 2351.</title>
        <authorList>
            <person name="Nagao N."/>
        </authorList>
    </citation>
    <scope>NUCLEOTIDE SEQUENCE [LARGE SCALE GENOMIC DNA]</scope>
    <source>
        <strain evidence="2 3">DSM 2351</strain>
        <plasmid evidence="3">Plasmid Plasmid3 DNA</plasmid>
    </source>
</reference>
<organism evidence="2 3">
    <name type="scientific">Rhodovulum sulfidophilum</name>
    <name type="common">Rhodobacter sulfidophilus</name>
    <dbReference type="NCBI Taxonomy" id="35806"/>
    <lineage>
        <taxon>Bacteria</taxon>
        <taxon>Pseudomonadati</taxon>
        <taxon>Pseudomonadota</taxon>
        <taxon>Alphaproteobacteria</taxon>
        <taxon>Rhodobacterales</taxon>
        <taxon>Paracoccaceae</taxon>
        <taxon>Rhodovulum</taxon>
    </lineage>
</organism>
<dbReference type="InterPro" id="IPR001296">
    <property type="entry name" value="Glyco_trans_1"/>
</dbReference>
<protein>
    <submittedName>
        <fullName evidence="2">Glycosyl transferase</fullName>
    </submittedName>
</protein>
<accession>A0A0D6B9B3</accession>
<dbReference type="AlphaFoldDB" id="A0A0D6B9B3"/>
<evidence type="ECO:0000313" key="3">
    <source>
        <dbReference type="Proteomes" id="UP000064912"/>
    </source>
</evidence>
<gene>
    <name evidence="2" type="ORF">NHU_04575</name>
</gene>
<evidence type="ECO:0000313" key="2">
    <source>
        <dbReference type="EMBL" id="BAQ71688.1"/>
    </source>
</evidence>
<keyword evidence="2" id="KW-0808">Transferase</keyword>